<dbReference type="InParanoid" id="J4KMP6"/>
<dbReference type="PANTHER" id="PTHR31014">
    <property type="entry name" value="MITOCHONDRIAL TRANSLATION SYSTEM COMPONENT PET127-RELATED"/>
    <property type="match status" value="1"/>
</dbReference>
<feature type="compositionally biased region" description="Low complexity" evidence="2">
    <location>
        <begin position="74"/>
        <end position="89"/>
    </location>
</feature>
<evidence type="ECO:0000256" key="2">
    <source>
        <dbReference type="SAM" id="MobiDB-lite"/>
    </source>
</evidence>
<feature type="region of interest" description="Disordered" evidence="2">
    <location>
        <begin position="743"/>
        <end position="777"/>
    </location>
</feature>
<feature type="compositionally biased region" description="Acidic residues" evidence="2">
    <location>
        <begin position="747"/>
        <end position="764"/>
    </location>
</feature>
<feature type="region of interest" description="Disordered" evidence="2">
    <location>
        <begin position="36"/>
        <end position="149"/>
    </location>
</feature>
<gene>
    <name evidence="3" type="ORF">BBA_06701</name>
</gene>
<dbReference type="GO" id="GO:0005740">
    <property type="term" value="C:mitochondrial envelope"/>
    <property type="evidence" value="ECO:0007669"/>
    <property type="project" value="TreeGrafter"/>
</dbReference>
<feature type="region of interest" description="Disordered" evidence="2">
    <location>
        <begin position="686"/>
        <end position="709"/>
    </location>
</feature>
<accession>J4KMP6</accession>
<dbReference type="AlphaFoldDB" id="J4KMP6"/>
<name>J4KMP6_BEAB2</name>
<organism evidence="3 4">
    <name type="scientific">Beauveria bassiana (strain ARSEF 2860)</name>
    <name type="common">White muscardine disease fungus</name>
    <name type="synonym">Tritirachium shiotae</name>
    <dbReference type="NCBI Taxonomy" id="655819"/>
    <lineage>
        <taxon>Eukaryota</taxon>
        <taxon>Fungi</taxon>
        <taxon>Dikarya</taxon>
        <taxon>Ascomycota</taxon>
        <taxon>Pezizomycotina</taxon>
        <taxon>Sordariomycetes</taxon>
        <taxon>Hypocreomycetidae</taxon>
        <taxon>Hypocreales</taxon>
        <taxon>Cordycipitaceae</taxon>
        <taxon>Beauveria</taxon>
    </lineage>
</organism>
<dbReference type="EMBL" id="JH725169">
    <property type="protein sequence ID" value="EJP64319.1"/>
    <property type="molecule type" value="Genomic_DNA"/>
</dbReference>
<dbReference type="STRING" id="655819.J4KMP6"/>
<proteinExistence type="predicted"/>
<dbReference type="Proteomes" id="UP000002762">
    <property type="component" value="Unassembled WGS sequence"/>
</dbReference>
<feature type="compositionally biased region" description="Acidic residues" evidence="2">
    <location>
        <begin position="600"/>
        <end position="619"/>
    </location>
</feature>
<dbReference type="InterPro" id="IPR013943">
    <property type="entry name" value="Pet127"/>
</dbReference>
<dbReference type="HOGENOM" id="CLU_003477_1_1_1"/>
<dbReference type="GO" id="GO:0000964">
    <property type="term" value="P:mitochondrial RNA 5'-end processing"/>
    <property type="evidence" value="ECO:0007669"/>
    <property type="project" value="TreeGrafter"/>
</dbReference>
<evidence type="ECO:0000313" key="3">
    <source>
        <dbReference type="EMBL" id="EJP64319.1"/>
    </source>
</evidence>
<feature type="compositionally biased region" description="Low complexity" evidence="2">
    <location>
        <begin position="100"/>
        <end position="148"/>
    </location>
</feature>
<evidence type="ECO:0000256" key="1">
    <source>
        <dbReference type="SAM" id="Coils"/>
    </source>
</evidence>
<sequence>MHRARCRAAGQVRFASRPVCLGSWLSPGRVALFATSQPRNATTSEKNAAEVPATSKEGTAFGSWSSLKQKLRHTLAPSTEESTTSPSESLEPEAEQTPNSPSKSASKSSKPAKSSKSSKTSKSSKASKPARATKTAKPTKIAKAAKSAKSVKKGVKKTKELVEFEIITPKALELKPIDQETREIPMLSYGLDRVLFNGGVYRMQDARTNVYNFDPYLASIMPVDEFDYDALKEYVTSSKDNKLNDLAKQHGKKYSGSTSSMTAILSHLHFLISAWRSPNLDHLSRGWTPESHNFTMLTRGPVAAFIKYNDGAYSIDSDKEYDHENILSTLGKSMEKLLTLPKEEYEKYRKTKSHELTEEEKNADEAYHYTTFGDFMMRSQLDAHDPRLPGTGVFDLKTRAVVTVRMDVQGHEKGVGYEIRKQFGQWESFEREYYDLIRSAFIKYSLQVRMGRMDGIFVAYHNTQRIFGFQYISLPEMDHAIHGQSDTTLGDQEFKASLSMLNDLLDRATKKFPARSLRVHVETRPTNDPMTYFFVEPVTDEEMQRIQDFKKASVDKLKEEIDELSSQEMAAEIGATENDVAGIAAPEALAAESVVTEATAADESENAEESESAEEDDMDQEFQNEIAWQEVMDRVSEAVDSESLGIRSVRDAVQDALTHGGLLEGKTEVESTKHIDDLVAALTAHSQESKELQSASEEEPVDAQTGDETPLKDLLLRVTEGIDENTANLNDFQRIFAGLSEKPAADETVDSEDSEADADADADVAETSQNTPKEESSKELLGLYLTIRNKVDGKFVPRPERLGPNSEWEVQYAVREMSDDRAQRLYKQIKTRRRKILDIDAAERASSWHRMFEGSLPALSKSGASYRAERMKEEEEAGIRVAWERDPRTSP</sequence>
<dbReference type="Pfam" id="PF08634">
    <property type="entry name" value="Pet127"/>
    <property type="match status" value="1"/>
</dbReference>
<feature type="region of interest" description="Disordered" evidence="2">
    <location>
        <begin position="596"/>
        <end position="619"/>
    </location>
</feature>
<dbReference type="RefSeq" id="XP_008600020.1">
    <property type="nucleotide sequence ID" value="XM_008601798.1"/>
</dbReference>
<protein>
    <submittedName>
        <fullName evidence="3">Mitochondrial membrane protein Pet127</fullName>
    </submittedName>
</protein>
<evidence type="ECO:0000313" key="4">
    <source>
        <dbReference type="Proteomes" id="UP000002762"/>
    </source>
</evidence>
<dbReference type="PANTHER" id="PTHR31014:SF0">
    <property type="entry name" value="MITOCHONDRIAL TRANSLATION SYSTEM COMPONENT PET127-RELATED"/>
    <property type="match status" value="1"/>
</dbReference>
<dbReference type="OrthoDB" id="10249045at2759"/>
<feature type="compositionally biased region" description="Polar residues" evidence="2">
    <location>
        <begin position="36"/>
        <end position="46"/>
    </location>
</feature>
<keyword evidence="4" id="KW-1185">Reference proteome</keyword>
<keyword evidence="1" id="KW-0175">Coiled coil</keyword>
<dbReference type="GeneID" id="19889713"/>
<reference evidence="3 4" key="1">
    <citation type="journal article" date="2012" name="Sci. Rep.">
        <title>Genomic perspectives on the evolution of fungal entomopathogenicity in Beauveria bassiana.</title>
        <authorList>
            <person name="Xiao G."/>
            <person name="Ying S.H."/>
            <person name="Zheng P."/>
            <person name="Wang Z.L."/>
            <person name="Zhang S."/>
            <person name="Xie X.Q."/>
            <person name="Shang Y."/>
            <person name="St Leger R.J."/>
            <person name="Zhao G.P."/>
            <person name="Wang C."/>
            <person name="Feng M.G."/>
        </authorList>
    </citation>
    <scope>NUCLEOTIDE SEQUENCE [LARGE SCALE GENOMIC DNA]</scope>
    <source>
        <strain evidence="3 4">ARSEF 2860</strain>
    </source>
</reference>
<feature type="coiled-coil region" evidence="1">
    <location>
        <begin position="547"/>
        <end position="574"/>
    </location>
</feature>